<feature type="non-terminal residue" evidence="2">
    <location>
        <position position="263"/>
    </location>
</feature>
<comment type="caution">
    <text evidence="2">The sequence shown here is derived from an EMBL/GenBank/DDBJ whole genome shotgun (WGS) entry which is preliminary data.</text>
</comment>
<feature type="compositionally biased region" description="Basic and acidic residues" evidence="1">
    <location>
        <begin position="13"/>
        <end position="29"/>
    </location>
</feature>
<dbReference type="SUPFAM" id="SSF55186">
    <property type="entry name" value="ThrRS/AlaRS common domain"/>
    <property type="match status" value="1"/>
</dbReference>
<dbReference type="InterPro" id="IPR018163">
    <property type="entry name" value="Thr/Ala-tRNA-synth_IIc_edit"/>
</dbReference>
<evidence type="ECO:0000256" key="1">
    <source>
        <dbReference type="SAM" id="MobiDB-lite"/>
    </source>
</evidence>
<name>A0ABQ7YX27_BRANA</name>
<dbReference type="Gene3D" id="3.30.980.10">
    <property type="entry name" value="Threonyl-trna Synthetase, Chain A, domain 2"/>
    <property type="match status" value="1"/>
</dbReference>
<reference evidence="2 3" key="1">
    <citation type="submission" date="2021-05" db="EMBL/GenBank/DDBJ databases">
        <title>Genome Assembly of Synthetic Allotetraploid Brassica napus Reveals Homoeologous Exchanges between Subgenomes.</title>
        <authorList>
            <person name="Davis J.T."/>
        </authorList>
    </citation>
    <scope>NUCLEOTIDE SEQUENCE [LARGE SCALE GENOMIC DNA]</scope>
    <source>
        <strain evidence="3">cv. Da-Ae</strain>
        <tissue evidence="2">Seedling</tissue>
    </source>
</reference>
<feature type="region of interest" description="Disordered" evidence="1">
    <location>
        <begin position="1"/>
        <end position="37"/>
    </location>
</feature>
<accession>A0ABQ7YX27</accession>
<proteinExistence type="predicted"/>
<dbReference type="PANTHER" id="PTHR11777:SF35">
    <property type="entry name" value="ALANINE--TRNA LIGASE"/>
    <property type="match status" value="1"/>
</dbReference>
<dbReference type="PANTHER" id="PTHR11777">
    <property type="entry name" value="ALANYL-TRNA SYNTHETASE"/>
    <property type="match status" value="1"/>
</dbReference>
<organism evidence="2 3">
    <name type="scientific">Brassica napus</name>
    <name type="common">Rape</name>
    <dbReference type="NCBI Taxonomy" id="3708"/>
    <lineage>
        <taxon>Eukaryota</taxon>
        <taxon>Viridiplantae</taxon>
        <taxon>Streptophyta</taxon>
        <taxon>Embryophyta</taxon>
        <taxon>Tracheophyta</taxon>
        <taxon>Spermatophyta</taxon>
        <taxon>Magnoliopsida</taxon>
        <taxon>eudicotyledons</taxon>
        <taxon>Gunneridae</taxon>
        <taxon>Pentapetalae</taxon>
        <taxon>rosids</taxon>
        <taxon>malvids</taxon>
        <taxon>Brassicales</taxon>
        <taxon>Brassicaceae</taxon>
        <taxon>Brassiceae</taxon>
        <taxon>Brassica</taxon>
    </lineage>
</organism>
<protein>
    <submittedName>
        <fullName evidence="2">Uncharacterized protein</fullName>
    </submittedName>
</protein>
<dbReference type="InterPro" id="IPR050058">
    <property type="entry name" value="Ala-tRNA_ligase"/>
</dbReference>
<evidence type="ECO:0000313" key="2">
    <source>
        <dbReference type="EMBL" id="KAH0872461.1"/>
    </source>
</evidence>
<dbReference type="Proteomes" id="UP000824890">
    <property type="component" value="Unassembled WGS sequence"/>
</dbReference>
<feature type="non-terminal residue" evidence="2">
    <location>
        <position position="1"/>
    </location>
</feature>
<gene>
    <name evidence="2" type="ORF">HID58_069823</name>
</gene>
<dbReference type="EMBL" id="JAGKQM010000016">
    <property type="protein sequence ID" value="KAH0872461.1"/>
    <property type="molecule type" value="Genomic_DNA"/>
</dbReference>
<evidence type="ECO:0000313" key="3">
    <source>
        <dbReference type="Proteomes" id="UP000824890"/>
    </source>
</evidence>
<keyword evidence="3" id="KW-1185">Reference proteome</keyword>
<sequence length="263" mass="29652">GRRSSLDIQSIAKKKEVKGVGKKTEEADHPPLNTGGKRIRLHNFEPVDPEDLRKIEAIVNKQIKDELDVFSKESVLSEAKRIKGLRAVFGEVSCPPVLLQIAMRFWFCFCELLKHFPFYFKVYPDPVRVVSLYIYIRAKIALLQENLKKSVKVATEAAESAASDGKTFCIIRARGCFESYGKEGKISIYFYLLLIEKEFKQLDVTEWLNIGCLASGQICVWIMCQCISIKIPSEKYIDIGNGCLSSERSVGSGCIICINVIDL</sequence>